<reference evidence="12" key="1">
    <citation type="journal article" date="2023" name="Mol. Phylogenet. Evol.">
        <title>Genome-scale phylogeny and comparative genomics of the fungal order Sordariales.</title>
        <authorList>
            <person name="Hensen N."/>
            <person name="Bonometti L."/>
            <person name="Westerberg I."/>
            <person name="Brannstrom I.O."/>
            <person name="Guillou S."/>
            <person name="Cros-Aarteil S."/>
            <person name="Calhoun S."/>
            <person name="Haridas S."/>
            <person name="Kuo A."/>
            <person name="Mondo S."/>
            <person name="Pangilinan J."/>
            <person name="Riley R."/>
            <person name="LaButti K."/>
            <person name="Andreopoulos B."/>
            <person name="Lipzen A."/>
            <person name="Chen C."/>
            <person name="Yan M."/>
            <person name="Daum C."/>
            <person name="Ng V."/>
            <person name="Clum A."/>
            <person name="Steindorff A."/>
            <person name="Ohm R.A."/>
            <person name="Martin F."/>
            <person name="Silar P."/>
            <person name="Natvig D.O."/>
            <person name="Lalanne C."/>
            <person name="Gautier V."/>
            <person name="Ament-Velasquez S.L."/>
            <person name="Kruys A."/>
            <person name="Hutchinson M.I."/>
            <person name="Powell A.J."/>
            <person name="Barry K."/>
            <person name="Miller A.N."/>
            <person name="Grigoriev I.V."/>
            <person name="Debuchy R."/>
            <person name="Gladieux P."/>
            <person name="Hiltunen Thoren M."/>
            <person name="Johannesson H."/>
        </authorList>
    </citation>
    <scope>NUCLEOTIDE SEQUENCE</scope>
    <source>
        <strain evidence="12">CBS 538.74</strain>
    </source>
</reference>
<feature type="compositionally biased region" description="Polar residues" evidence="10">
    <location>
        <begin position="116"/>
        <end position="138"/>
    </location>
</feature>
<dbReference type="InterPro" id="IPR036187">
    <property type="entry name" value="DNA_mismatch_repair_MutS_sf"/>
</dbReference>
<feature type="compositionally biased region" description="Polar residues" evidence="10">
    <location>
        <begin position="1266"/>
        <end position="1281"/>
    </location>
</feature>
<evidence type="ECO:0000256" key="2">
    <source>
        <dbReference type="ARBA" id="ARBA00022151"/>
    </source>
</evidence>
<feature type="compositionally biased region" description="Basic and acidic residues" evidence="10">
    <location>
        <begin position="1183"/>
        <end position="1203"/>
    </location>
</feature>
<comment type="subunit">
    <text evidence="7">Heterodimer consisting of MSH2-MSH3 (MutS beta). Forms a ternary complex with MutL alpha (MLH1-PMS1).</text>
</comment>
<evidence type="ECO:0000256" key="6">
    <source>
        <dbReference type="ARBA" id="ARBA00023254"/>
    </source>
</evidence>
<feature type="compositionally biased region" description="Low complexity" evidence="10">
    <location>
        <begin position="291"/>
        <end position="306"/>
    </location>
</feature>
<keyword evidence="5" id="KW-0238">DNA-binding</keyword>
<evidence type="ECO:0000256" key="5">
    <source>
        <dbReference type="ARBA" id="ARBA00023125"/>
    </source>
</evidence>
<evidence type="ECO:0000256" key="10">
    <source>
        <dbReference type="SAM" id="MobiDB-lite"/>
    </source>
</evidence>
<dbReference type="SMART" id="SM00534">
    <property type="entry name" value="MUTSac"/>
    <property type="match status" value="1"/>
</dbReference>
<dbReference type="Gene3D" id="1.10.1420.10">
    <property type="match status" value="1"/>
</dbReference>
<feature type="compositionally biased region" description="Polar residues" evidence="10">
    <location>
        <begin position="1370"/>
        <end position="1387"/>
    </location>
</feature>
<evidence type="ECO:0000256" key="7">
    <source>
        <dbReference type="ARBA" id="ARBA00025902"/>
    </source>
</evidence>
<dbReference type="InterPro" id="IPR027417">
    <property type="entry name" value="P-loop_NTPase"/>
</dbReference>
<feature type="compositionally biased region" description="Basic and acidic residues" evidence="10">
    <location>
        <begin position="361"/>
        <end position="370"/>
    </location>
</feature>
<comment type="caution">
    <text evidence="12">The sequence shown here is derived from an EMBL/GenBank/DDBJ whole genome shotgun (WGS) entry which is preliminary data.</text>
</comment>
<evidence type="ECO:0000256" key="8">
    <source>
        <dbReference type="ARBA" id="ARBA00029792"/>
    </source>
</evidence>
<dbReference type="SUPFAM" id="SSF48334">
    <property type="entry name" value="DNA repair protein MutS, domain III"/>
    <property type="match status" value="1"/>
</dbReference>
<keyword evidence="4" id="KW-0067">ATP-binding</keyword>
<dbReference type="SUPFAM" id="SSF52540">
    <property type="entry name" value="P-loop containing nucleoside triphosphate hydrolases"/>
    <property type="match status" value="1"/>
</dbReference>
<organism evidence="12 13">
    <name type="scientific">Chaetomidium leptoderma</name>
    <dbReference type="NCBI Taxonomy" id="669021"/>
    <lineage>
        <taxon>Eukaryota</taxon>
        <taxon>Fungi</taxon>
        <taxon>Dikarya</taxon>
        <taxon>Ascomycota</taxon>
        <taxon>Pezizomycotina</taxon>
        <taxon>Sordariomycetes</taxon>
        <taxon>Sordariomycetidae</taxon>
        <taxon>Sordariales</taxon>
        <taxon>Chaetomiaceae</taxon>
        <taxon>Chaetomidium</taxon>
    </lineage>
</organism>
<dbReference type="GO" id="GO:0005634">
    <property type="term" value="C:nucleus"/>
    <property type="evidence" value="ECO:0007669"/>
    <property type="project" value="TreeGrafter"/>
</dbReference>
<dbReference type="Pfam" id="PF05192">
    <property type="entry name" value="MutS_III"/>
    <property type="match status" value="1"/>
</dbReference>
<evidence type="ECO:0000313" key="12">
    <source>
        <dbReference type="EMBL" id="KAK4156649.1"/>
    </source>
</evidence>
<evidence type="ECO:0000256" key="9">
    <source>
        <dbReference type="ARBA" id="ARBA00073774"/>
    </source>
</evidence>
<keyword evidence="3" id="KW-0547">Nucleotide-binding</keyword>
<feature type="region of interest" description="Disordered" evidence="10">
    <location>
        <begin position="1264"/>
        <end position="1416"/>
    </location>
</feature>
<feature type="compositionally biased region" description="Low complexity" evidence="10">
    <location>
        <begin position="1317"/>
        <end position="1327"/>
    </location>
</feature>
<feature type="domain" description="DNA mismatch repair proteins mutS family" evidence="11">
    <location>
        <begin position="1027"/>
        <end position="1043"/>
    </location>
</feature>
<dbReference type="Pfam" id="PF00488">
    <property type="entry name" value="MutS_V"/>
    <property type="match status" value="1"/>
</dbReference>
<dbReference type="GO" id="GO:0140664">
    <property type="term" value="F:ATP-dependent DNA damage sensor activity"/>
    <property type="evidence" value="ECO:0007669"/>
    <property type="project" value="InterPro"/>
</dbReference>
<feature type="region of interest" description="Disordered" evidence="10">
    <location>
        <begin position="1159"/>
        <end position="1228"/>
    </location>
</feature>
<dbReference type="PROSITE" id="PS00486">
    <property type="entry name" value="DNA_MISMATCH_REPAIR_2"/>
    <property type="match status" value="1"/>
</dbReference>
<dbReference type="InterPro" id="IPR000432">
    <property type="entry name" value="DNA_mismatch_repair_MutS_C"/>
</dbReference>
<evidence type="ECO:0000259" key="11">
    <source>
        <dbReference type="PROSITE" id="PS00486"/>
    </source>
</evidence>
<reference evidence="12" key="2">
    <citation type="submission" date="2023-05" db="EMBL/GenBank/DDBJ databases">
        <authorList>
            <consortium name="Lawrence Berkeley National Laboratory"/>
            <person name="Steindorff A."/>
            <person name="Hensen N."/>
            <person name="Bonometti L."/>
            <person name="Westerberg I."/>
            <person name="Brannstrom I.O."/>
            <person name="Guillou S."/>
            <person name="Cros-Aarteil S."/>
            <person name="Calhoun S."/>
            <person name="Haridas S."/>
            <person name="Kuo A."/>
            <person name="Mondo S."/>
            <person name="Pangilinan J."/>
            <person name="Riley R."/>
            <person name="Labutti K."/>
            <person name="Andreopoulos B."/>
            <person name="Lipzen A."/>
            <person name="Chen C."/>
            <person name="Yanf M."/>
            <person name="Daum C."/>
            <person name="Ng V."/>
            <person name="Clum A."/>
            <person name="Ohm R."/>
            <person name="Martin F."/>
            <person name="Silar P."/>
            <person name="Natvig D."/>
            <person name="Lalanne C."/>
            <person name="Gautier V."/>
            <person name="Ament-Velasquez S.L."/>
            <person name="Kruys A."/>
            <person name="Hutchinson M.I."/>
            <person name="Powell A.J."/>
            <person name="Barry K."/>
            <person name="Miller A.N."/>
            <person name="Grigoriev I.V."/>
            <person name="Debuchy R."/>
            <person name="Gladieux P."/>
            <person name="Thoren M.H."/>
            <person name="Johannesson H."/>
        </authorList>
    </citation>
    <scope>NUCLEOTIDE SEQUENCE</scope>
    <source>
        <strain evidence="12">CBS 538.74</strain>
    </source>
</reference>
<feature type="region of interest" description="Disordered" evidence="10">
    <location>
        <begin position="1"/>
        <end position="68"/>
    </location>
</feature>
<dbReference type="PANTHER" id="PTHR11361">
    <property type="entry name" value="DNA MISMATCH REPAIR PROTEIN MUTS FAMILY MEMBER"/>
    <property type="match status" value="1"/>
</dbReference>
<dbReference type="GO" id="GO:0030983">
    <property type="term" value="F:mismatched DNA binding"/>
    <property type="evidence" value="ECO:0007669"/>
    <property type="project" value="InterPro"/>
</dbReference>
<name>A0AAN6VSR7_9PEZI</name>
<keyword evidence="6" id="KW-0469">Meiosis</keyword>
<feature type="compositionally biased region" description="Polar residues" evidence="10">
    <location>
        <begin position="44"/>
        <end position="57"/>
    </location>
</feature>
<feature type="compositionally biased region" description="Polar residues" evidence="10">
    <location>
        <begin position="150"/>
        <end position="163"/>
    </location>
</feature>
<keyword evidence="13" id="KW-1185">Reference proteome</keyword>
<accession>A0AAN6VSR7</accession>
<proteinExistence type="inferred from homology"/>
<dbReference type="PANTHER" id="PTHR11361:SF21">
    <property type="entry name" value="MUTS PROTEIN HOMOLOG 4"/>
    <property type="match status" value="1"/>
</dbReference>
<dbReference type="Proteomes" id="UP001302745">
    <property type="component" value="Unassembled WGS sequence"/>
</dbReference>
<dbReference type="GO" id="GO:0006298">
    <property type="term" value="P:mismatch repair"/>
    <property type="evidence" value="ECO:0007669"/>
    <property type="project" value="InterPro"/>
</dbReference>
<evidence type="ECO:0000256" key="3">
    <source>
        <dbReference type="ARBA" id="ARBA00022741"/>
    </source>
</evidence>
<feature type="compositionally biased region" description="Polar residues" evidence="10">
    <location>
        <begin position="261"/>
        <end position="272"/>
    </location>
</feature>
<evidence type="ECO:0000313" key="13">
    <source>
        <dbReference type="Proteomes" id="UP001302745"/>
    </source>
</evidence>
<protein>
    <recommendedName>
        <fullName evidence="2 9">DNA mismatch repair protein MSH3</fullName>
    </recommendedName>
    <alternativeName>
        <fullName evidence="2 9">DNA mismatch repair protein MSH3</fullName>
    </alternativeName>
    <alternativeName>
        <fullName evidence="8">MutS protein homolog 3</fullName>
    </alternativeName>
</protein>
<dbReference type="InterPro" id="IPR007696">
    <property type="entry name" value="DNA_mismatch_repair_MutS_core"/>
</dbReference>
<dbReference type="InterPro" id="IPR045076">
    <property type="entry name" value="MutS"/>
</dbReference>
<comment type="similarity">
    <text evidence="1">Belongs to the DNA mismatch repair MutS family. MSH3 subfamily.</text>
</comment>
<gene>
    <name evidence="12" type="ORF">C8A00DRAFT_12463</name>
</gene>
<dbReference type="EMBL" id="MU856864">
    <property type="protein sequence ID" value="KAK4156649.1"/>
    <property type="molecule type" value="Genomic_DNA"/>
</dbReference>
<evidence type="ECO:0000256" key="1">
    <source>
        <dbReference type="ARBA" id="ARBA00007094"/>
    </source>
</evidence>
<sequence length="1416" mass="156383">MKSARSPDHPSAGVQDSSRLLSSEPHRIESGYNSPSPGDPRAVTPTTHLHNPLNSSPPAVVGDPANWLLPHPFRHEVELPFVGETSYEEDQETEARFDSPSLSSTASFNERGRGSGASTPISLQRGTPDNSTMRSPYFQSREAMPDSRQAHSSSSSTFDTGIDTSPHRHPFSAAAAIVEDHPSDPFVASESESDTQNQHYQRLEHSADDNNNTYSGAHPSVSYESDTGSLGLSQPATFLTRLASPGSEPESAYGPSVISRPVTQTLTPNMSPYEQEMAPAGVDFQPPANTQPPLRSSSPQRQQDSSILSPLGHVVAPRYPLRPTEPAEHPLVGQPNRAETRGSSLLDLVMSSDPESDSENTDAHYTDRAVRRPNASDALGSHSTPDVPEEQDRVLCAISESRSADMIGMAVINITMGHVDLIRIVNDDRYRRLTETLCRMPTQPQTFLVLKNTVDQHSRSALHWNESEGLKMVDRFAWPKNIKAIHQNLEHNFYVSCAFSAAMAYIEEETEVIFRENSLRVRYQHPADTMGLDRSTITCLELFQNIRNAKGTSSTLFGLLNNTLTPQGRRMIRATLLQPSTSKKKIIACHEAVEELSSKEDLFTELRASLKRLLHIDLERSIPWVALNTGEPRLPLQDGVALIQGRHQIAMPNHEELQGAERDLNHILMVKSYLGGIQAVHETLEAAGCTSRLCKWALGKCGQENIAPVAGLIEGAIEQDAIYSKAPIDIRNNRLWAVKAEPDGILEAARELYRDRTNDMHQYVEGLNKTFQEQLSTTPELRLGNDNHYYLRFQWSDVERELRRQPDGTEDGQTTGLQRLRPRPLGGVQIVNGIRRKQHYDCQTLTLIQRSSQIQRHADIITAQSDRSVVELKKSLLEHSESLIELNEAIAVLDMLCSYAHLATSQNYVRPILSDNLVLKGARHPMIEVRKQNFKANDVYLGDHGARFQVVTGGNMSGKSTYIRSIALIQLMTQIGSFVPAMYAAIPICDRLFTRLSTEDKPETNLGTFAVEMTEMNMILRQVTRNSLVIIDELGRGTSTTEGLAIGLAMSEKLIKAGCRVFFATHFTELARVLNAKKGSNVLNVHVVGESTNNDDTAQISLPHTIAPGPVRNEDYGLDLARRFLPGRQADNSTMDGSALASYFKKLQTEFTIRMNLAADDDTSGGQSSRAVGQTAAPPILEKPSEEELEEWKKKSDTAERRVMHANMAQSQEKKRPASGGESNDESLQKRIRIVEVDDDTWSMASQPTPVNRGSMIEALRRGACTPTTRADTPSSVTTGLPESDVDTVMEDAAPGQEETSVEEALTPDNNRQRAVSISSDSSDYSDMPGLLHADVLPSTSARSGADVSSEPTQPLERFQPLRGWHGISEWNTPEQQAAGESSTSTRSEAHGGLARIRPGTPREFLHGYDEYEEET</sequence>
<dbReference type="FunFam" id="3.40.50.300:FF:000870">
    <property type="entry name" value="MutS protein homolog 4"/>
    <property type="match status" value="1"/>
</dbReference>
<dbReference type="Gene3D" id="3.40.50.300">
    <property type="entry name" value="P-loop containing nucleotide triphosphate hydrolases"/>
    <property type="match status" value="1"/>
</dbReference>
<feature type="compositionally biased region" description="Polar residues" evidence="10">
    <location>
        <begin position="222"/>
        <end position="237"/>
    </location>
</feature>
<dbReference type="GO" id="GO:0007131">
    <property type="term" value="P:reciprocal meiotic recombination"/>
    <property type="evidence" value="ECO:0007669"/>
    <property type="project" value="TreeGrafter"/>
</dbReference>
<feature type="region of interest" description="Disordered" evidence="10">
    <location>
        <begin position="82"/>
        <end position="392"/>
    </location>
</feature>
<dbReference type="GO" id="GO:0005524">
    <property type="term" value="F:ATP binding"/>
    <property type="evidence" value="ECO:0007669"/>
    <property type="project" value="UniProtKB-KW"/>
</dbReference>
<dbReference type="SMART" id="SM00533">
    <property type="entry name" value="MUTSd"/>
    <property type="match status" value="1"/>
</dbReference>
<evidence type="ECO:0000256" key="4">
    <source>
        <dbReference type="ARBA" id="ARBA00022840"/>
    </source>
</evidence>